<organism evidence="3 4">
    <name type="scientific">Steinernema glaseri</name>
    <dbReference type="NCBI Taxonomy" id="37863"/>
    <lineage>
        <taxon>Eukaryota</taxon>
        <taxon>Metazoa</taxon>
        <taxon>Ecdysozoa</taxon>
        <taxon>Nematoda</taxon>
        <taxon>Chromadorea</taxon>
        <taxon>Rhabditida</taxon>
        <taxon>Tylenchina</taxon>
        <taxon>Panagrolaimomorpha</taxon>
        <taxon>Strongyloidoidea</taxon>
        <taxon>Steinernematidae</taxon>
        <taxon>Steinernema</taxon>
    </lineage>
</organism>
<dbReference type="AlphaFoldDB" id="A0A1I7YID6"/>
<keyword evidence="3" id="KW-1185">Reference proteome</keyword>
<evidence type="ECO:0000259" key="2">
    <source>
        <dbReference type="Pfam" id="PF00031"/>
    </source>
</evidence>
<dbReference type="InterPro" id="IPR000010">
    <property type="entry name" value="Cystatin_dom"/>
</dbReference>
<evidence type="ECO:0000256" key="1">
    <source>
        <dbReference type="SAM" id="SignalP"/>
    </source>
</evidence>
<dbReference type="WBParaSite" id="L893_g16730.t1">
    <property type="protein sequence ID" value="L893_g16730.t1"/>
    <property type="gene ID" value="L893_g16730"/>
</dbReference>
<proteinExistence type="predicted"/>
<dbReference type="GO" id="GO:0004869">
    <property type="term" value="F:cysteine-type endopeptidase inhibitor activity"/>
    <property type="evidence" value="ECO:0007669"/>
    <property type="project" value="InterPro"/>
</dbReference>
<accession>A0A1I7YID6</accession>
<feature type="signal peptide" evidence="1">
    <location>
        <begin position="1"/>
        <end position="18"/>
    </location>
</feature>
<protein>
    <submittedName>
        <fullName evidence="4">Cystatin domain-containing protein</fullName>
    </submittedName>
</protein>
<dbReference type="InterPro" id="IPR046350">
    <property type="entry name" value="Cystatin_sf"/>
</dbReference>
<name>A0A1I7YID6_9BILA</name>
<dbReference type="Gene3D" id="3.10.450.10">
    <property type="match status" value="1"/>
</dbReference>
<reference evidence="4" key="1">
    <citation type="submission" date="2016-11" db="UniProtKB">
        <authorList>
            <consortium name="WormBaseParasite"/>
        </authorList>
    </citation>
    <scope>IDENTIFICATION</scope>
</reference>
<dbReference type="Pfam" id="PF00031">
    <property type="entry name" value="Cystatin"/>
    <property type="match status" value="1"/>
</dbReference>
<evidence type="ECO:0000313" key="4">
    <source>
        <dbReference type="WBParaSite" id="L893_g16730.t1"/>
    </source>
</evidence>
<dbReference type="CDD" id="cd00042">
    <property type="entry name" value="CY"/>
    <property type="match status" value="1"/>
</dbReference>
<evidence type="ECO:0000313" key="3">
    <source>
        <dbReference type="Proteomes" id="UP000095287"/>
    </source>
</evidence>
<keyword evidence="1" id="KW-0732">Signal</keyword>
<dbReference type="SUPFAM" id="SSF54403">
    <property type="entry name" value="Cystatin/monellin"/>
    <property type="match status" value="1"/>
</dbReference>
<sequence>MNTLPLLLCVILVVPIFGQMGGGFSDGDPNSPEVQKVAQAALAKKNKSANGLKIISVRSQVVAGVRYVIKFNYAEGGNAVHEMTVVENLDGTIDVEEFK</sequence>
<feature type="domain" description="Cystatin" evidence="2">
    <location>
        <begin position="22"/>
        <end position="90"/>
    </location>
</feature>
<dbReference type="Proteomes" id="UP000095287">
    <property type="component" value="Unplaced"/>
</dbReference>
<feature type="chain" id="PRO_5009312206" evidence="1">
    <location>
        <begin position="19"/>
        <end position="99"/>
    </location>
</feature>